<organism evidence="1 2">
    <name type="scientific">Avena sativa</name>
    <name type="common">Oat</name>
    <dbReference type="NCBI Taxonomy" id="4498"/>
    <lineage>
        <taxon>Eukaryota</taxon>
        <taxon>Viridiplantae</taxon>
        <taxon>Streptophyta</taxon>
        <taxon>Embryophyta</taxon>
        <taxon>Tracheophyta</taxon>
        <taxon>Spermatophyta</taxon>
        <taxon>Magnoliopsida</taxon>
        <taxon>Liliopsida</taxon>
        <taxon>Poales</taxon>
        <taxon>Poaceae</taxon>
        <taxon>BOP clade</taxon>
        <taxon>Pooideae</taxon>
        <taxon>Poodae</taxon>
        <taxon>Poeae</taxon>
        <taxon>Poeae Chloroplast Group 1 (Aveneae type)</taxon>
        <taxon>Aveninae</taxon>
        <taxon>Avena</taxon>
    </lineage>
</organism>
<accession>A0ACD5UBC8</accession>
<dbReference type="EnsemblPlants" id="AVESA.00010b.r2.2AG0220400.1">
    <property type="protein sequence ID" value="AVESA.00010b.r2.2AG0220400.1.CDS"/>
    <property type="gene ID" value="AVESA.00010b.r2.2AG0220400"/>
</dbReference>
<evidence type="ECO:0000313" key="2">
    <source>
        <dbReference type="Proteomes" id="UP001732700"/>
    </source>
</evidence>
<name>A0ACD5UBC8_AVESA</name>
<protein>
    <submittedName>
        <fullName evidence="1">Uncharacterized protein</fullName>
    </submittedName>
</protein>
<sequence length="258" mass="28629">MAAALRSSSAADVRRALRISQAALSTLTSASRPSTVAPFSRLVPAISGANNAYSWNFRRLLSSKKKKRLLGSNKKPPLSAQNPEDFLQDLRDLELLGSHQIHLPLPAISDPEIETALKDLMAASWDELPHSLVEEAKKAVSKATDDVAGQEALKNVFRAAEACKEFGGVLVTLRVALDRYCGLTGLVSGPMPGYVEDAVRSTSDRYMTYLKSFRPDEIYLLRKVETELRKKVIHLRMRCSFIRREWLALTLYGMPPDS</sequence>
<evidence type="ECO:0000313" key="1">
    <source>
        <dbReference type="EnsemblPlants" id="AVESA.00010b.r2.2AG0220400.1.CDS"/>
    </source>
</evidence>
<dbReference type="Proteomes" id="UP001732700">
    <property type="component" value="Chromosome 2A"/>
</dbReference>
<reference evidence="1" key="1">
    <citation type="submission" date="2021-05" db="EMBL/GenBank/DDBJ databases">
        <authorList>
            <person name="Scholz U."/>
            <person name="Mascher M."/>
            <person name="Fiebig A."/>
        </authorList>
    </citation>
    <scope>NUCLEOTIDE SEQUENCE [LARGE SCALE GENOMIC DNA]</scope>
</reference>
<reference evidence="1" key="2">
    <citation type="submission" date="2025-09" db="UniProtKB">
        <authorList>
            <consortium name="EnsemblPlants"/>
        </authorList>
    </citation>
    <scope>IDENTIFICATION</scope>
</reference>
<proteinExistence type="predicted"/>
<keyword evidence="2" id="KW-1185">Reference proteome</keyword>